<dbReference type="GO" id="GO:0007131">
    <property type="term" value="P:reciprocal meiotic recombination"/>
    <property type="evidence" value="ECO:0007669"/>
    <property type="project" value="TreeGrafter"/>
</dbReference>
<evidence type="ECO:0000313" key="3">
    <source>
        <dbReference type="Proteomes" id="UP000305948"/>
    </source>
</evidence>
<dbReference type="STRING" id="5364.A0A5C3NFL8"/>
<dbReference type="GO" id="GO:0042148">
    <property type="term" value="P:DNA strand invasion"/>
    <property type="evidence" value="ECO:0007669"/>
    <property type="project" value="TreeGrafter"/>
</dbReference>
<gene>
    <name evidence="2" type="ORF">OE88DRAFT_1650114</name>
</gene>
<dbReference type="Proteomes" id="UP000305948">
    <property type="component" value="Unassembled WGS sequence"/>
</dbReference>
<evidence type="ECO:0000313" key="2">
    <source>
        <dbReference type="EMBL" id="TFK56689.1"/>
    </source>
</evidence>
<dbReference type="GO" id="GO:0000730">
    <property type="term" value="P:DNA recombinase assembly"/>
    <property type="evidence" value="ECO:0007669"/>
    <property type="project" value="TreeGrafter"/>
</dbReference>
<dbReference type="GO" id="GO:0000794">
    <property type="term" value="C:condensed nuclear chromosome"/>
    <property type="evidence" value="ECO:0007669"/>
    <property type="project" value="TreeGrafter"/>
</dbReference>
<reference evidence="2 3" key="1">
    <citation type="journal article" date="2019" name="Nat. Ecol. Evol.">
        <title>Megaphylogeny resolves global patterns of mushroom evolution.</title>
        <authorList>
            <person name="Varga T."/>
            <person name="Krizsan K."/>
            <person name="Foldi C."/>
            <person name="Dima B."/>
            <person name="Sanchez-Garcia M."/>
            <person name="Sanchez-Ramirez S."/>
            <person name="Szollosi G.J."/>
            <person name="Szarkandi J.G."/>
            <person name="Papp V."/>
            <person name="Albert L."/>
            <person name="Andreopoulos W."/>
            <person name="Angelini C."/>
            <person name="Antonin V."/>
            <person name="Barry K.W."/>
            <person name="Bougher N.L."/>
            <person name="Buchanan P."/>
            <person name="Buyck B."/>
            <person name="Bense V."/>
            <person name="Catcheside P."/>
            <person name="Chovatia M."/>
            <person name="Cooper J."/>
            <person name="Damon W."/>
            <person name="Desjardin D."/>
            <person name="Finy P."/>
            <person name="Geml J."/>
            <person name="Haridas S."/>
            <person name="Hughes K."/>
            <person name="Justo A."/>
            <person name="Karasinski D."/>
            <person name="Kautmanova I."/>
            <person name="Kiss B."/>
            <person name="Kocsube S."/>
            <person name="Kotiranta H."/>
            <person name="LaButti K.M."/>
            <person name="Lechner B.E."/>
            <person name="Liimatainen K."/>
            <person name="Lipzen A."/>
            <person name="Lukacs Z."/>
            <person name="Mihaltcheva S."/>
            <person name="Morgado L.N."/>
            <person name="Niskanen T."/>
            <person name="Noordeloos M.E."/>
            <person name="Ohm R.A."/>
            <person name="Ortiz-Santana B."/>
            <person name="Ovrebo C."/>
            <person name="Racz N."/>
            <person name="Riley R."/>
            <person name="Savchenko A."/>
            <person name="Shiryaev A."/>
            <person name="Soop K."/>
            <person name="Spirin V."/>
            <person name="Szebenyi C."/>
            <person name="Tomsovsky M."/>
            <person name="Tulloss R.E."/>
            <person name="Uehling J."/>
            <person name="Grigoriev I.V."/>
            <person name="Vagvolgyi C."/>
            <person name="Papp T."/>
            <person name="Martin F.M."/>
            <person name="Miettinen O."/>
            <person name="Hibbett D.S."/>
            <person name="Nagy L.G."/>
        </authorList>
    </citation>
    <scope>NUCLEOTIDE SEQUENCE [LARGE SCALE GENOMIC DNA]</scope>
    <source>
        <strain evidence="2 3">OMC1185</strain>
    </source>
</reference>
<accession>A0A5C3NFL8</accession>
<dbReference type="Gene3D" id="3.40.50.300">
    <property type="entry name" value="P-loop containing nucleotide triphosphate hydrolases"/>
    <property type="match status" value="1"/>
</dbReference>
<keyword evidence="3" id="KW-1185">Reference proteome</keyword>
<dbReference type="SUPFAM" id="SSF52540">
    <property type="entry name" value="P-loop containing nucleoside triphosphate hydrolases"/>
    <property type="match status" value="1"/>
</dbReference>
<name>A0A5C3NFL8_9AGAM</name>
<dbReference type="InterPro" id="IPR013632">
    <property type="entry name" value="Rad51_C"/>
</dbReference>
<dbReference type="GO" id="GO:0070192">
    <property type="term" value="P:chromosome organization involved in meiotic cell cycle"/>
    <property type="evidence" value="ECO:0007669"/>
    <property type="project" value="TreeGrafter"/>
</dbReference>
<proteinExistence type="predicted"/>
<organism evidence="2 3">
    <name type="scientific">Heliocybe sulcata</name>
    <dbReference type="NCBI Taxonomy" id="5364"/>
    <lineage>
        <taxon>Eukaryota</taxon>
        <taxon>Fungi</taxon>
        <taxon>Dikarya</taxon>
        <taxon>Basidiomycota</taxon>
        <taxon>Agaricomycotina</taxon>
        <taxon>Agaricomycetes</taxon>
        <taxon>Gloeophyllales</taxon>
        <taxon>Gloeophyllaceae</taxon>
        <taxon>Heliocybe</taxon>
    </lineage>
</organism>
<sequence>MGGASGKVAYIDTEGTFRPDRIKAIADRFGVNGDMALENILYARAWNSEHQVMAAVPFIVDLLHNHHTDGI</sequence>
<dbReference type="AlphaFoldDB" id="A0A5C3NFL8"/>
<feature type="domain" description="Rad51-like C-terminal" evidence="1">
    <location>
        <begin position="1"/>
        <end position="52"/>
    </location>
</feature>
<dbReference type="Pfam" id="PF08423">
    <property type="entry name" value="Rad51"/>
    <property type="match status" value="1"/>
</dbReference>
<dbReference type="GO" id="GO:0000150">
    <property type="term" value="F:DNA strand exchange activity"/>
    <property type="evidence" value="ECO:0007669"/>
    <property type="project" value="TreeGrafter"/>
</dbReference>
<protein>
    <submittedName>
        <fullName evidence="2">Rad51-domain-containing protein</fullName>
    </submittedName>
</protein>
<dbReference type="GO" id="GO:0006312">
    <property type="term" value="P:mitotic recombination"/>
    <property type="evidence" value="ECO:0007669"/>
    <property type="project" value="TreeGrafter"/>
</dbReference>
<dbReference type="OrthoDB" id="10251254at2759"/>
<evidence type="ECO:0000259" key="1">
    <source>
        <dbReference type="Pfam" id="PF08423"/>
    </source>
</evidence>
<dbReference type="EMBL" id="ML213503">
    <property type="protein sequence ID" value="TFK56689.1"/>
    <property type="molecule type" value="Genomic_DNA"/>
</dbReference>
<feature type="non-terminal residue" evidence="2">
    <location>
        <position position="71"/>
    </location>
</feature>
<dbReference type="PANTHER" id="PTHR22942:SF30">
    <property type="entry name" value="MEIOTIC RECOMBINATION PROTEIN DMC1_LIM15 HOMOLOG"/>
    <property type="match status" value="1"/>
</dbReference>
<dbReference type="InterPro" id="IPR027417">
    <property type="entry name" value="P-loop_NTPase"/>
</dbReference>
<dbReference type="PANTHER" id="PTHR22942">
    <property type="entry name" value="RECA/RAD51/RADA DNA STRAND-PAIRING FAMILY MEMBER"/>
    <property type="match status" value="1"/>
</dbReference>
<dbReference type="GO" id="GO:0003697">
    <property type="term" value="F:single-stranded DNA binding"/>
    <property type="evidence" value="ECO:0007669"/>
    <property type="project" value="TreeGrafter"/>
</dbReference>
<dbReference type="GO" id="GO:0003690">
    <property type="term" value="F:double-stranded DNA binding"/>
    <property type="evidence" value="ECO:0007669"/>
    <property type="project" value="TreeGrafter"/>
</dbReference>
<dbReference type="GO" id="GO:0008094">
    <property type="term" value="F:ATP-dependent activity, acting on DNA"/>
    <property type="evidence" value="ECO:0007669"/>
    <property type="project" value="TreeGrafter"/>
</dbReference>